<sequence>MHSTMPVGAGLIFRFALLLALSGLLYCPQQADAADTNWAGIPQVEIPFFSVGGRATYFDPKEGEERWFGGAQVRVHPSHYVAVEGSADYRREEFAGGTKTHTYPVQGSLLIYPIGTTRLAPFILGGGGWYFTSVDGPGGFSDTQHRFGGHVGGGVQLFLTDHISLDSTYRHIWLERVESKGAGLDDKKFDDNGHMVTIGLNVHF</sequence>
<dbReference type="Pfam" id="PF13505">
    <property type="entry name" value="OMP_b-brl"/>
    <property type="match status" value="1"/>
</dbReference>
<dbReference type="InterPro" id="IPR027385">
    <property type="entry name" value="Beta-barrel_OMP"/>
</dbReference>
<dbReference type="EMBL" id="CZPZ01000035">
    <property type="protein sequence ID" value="CUS39488.1"/>
    <property type="molecule type" value="Genomic_DNA"/>
</dbReference>
<dbReference type="AlphaFoldDB" id="A0A0S4LS84"/>
<dbReference type="SUPFAM" id="SSF56925">
    <property type="entry name" value="OMPA-like"/>
    <property type="match status" value="1"/>
</dbReference>
<feature type="signal peptide" evidence="2">
    <location>
        <begin position="1"/>
        <end position="33"/>
    </location>
</feature>
<dbReference type="STRING" id="1742973.COMA2_80016"/>
<dbReference type="Proteomes" id="UP000198736">
    <property type="component" value="Unassembled WGS sequence"/>
</dbReference>
<gene>
    <name evidence="4" type="ORF">COMA2_80016</name>
</gene>
<feature type="chain" id="PRO_5006624234" description="Outer membrane protein beta-barrel domain-containing protein" evidence="2">
    <location>
        <begin position="34"/>
        <end position="204"/>
    </location>
</feature>
<dbReference type="Gene3D" id="2.40.160.20">
    <property type="match status" value="1"/>
</dbReference>
<accession>A0A0S4LS84</accession>
<reference evidence="5" key="1">
    <citation type="submission" date="2015-10" db="EMBL/GenBank/DDBJ databases">
        <authorList>
            <person name="Luecker S."/>
            <person name="Luecker S."/>
        </authorList>
    </citation>
    <scope>NUCLEOTIDE SEQUENCE [LARGE SCALE GENOMIC DNA]</scope>
</reference>
<dbReference type="OrthoDB" id="6506259at2"/>
<keyword evidence="5" id="KW-1185">Reference proteome</keyword>
<feature type="domain" description="Outer membrane protein beta-barrel" evidence="3">
    <location>
        <begin position="19"/>
        <end position="204"/>
    </location>
</feature>
<protein>
    <recommendedName>
        <fullName evidence="3">Outer membrane protein beta-barrel domain-containing protein</fullName>
    </recommendedName>
</protein>
<evidence type="ECO:0000256" key="2">
    <source>
        <dbReference type="SAM" id="SignalP"/>
    </source>
</evidence>
<evidence type="ECO:0000256" key="1">
    <source>
        <dbReference type="ARBA" id="ARBA00022729"/>
    </source>
</evidence>
<evidence type="ECO:0000259" key="3">
    <source>
        <dbReference type="Pfam" id="PF13505"/>
    </source>
</evidence>
<proteinExistence type="predicted"/>
<organism evidence="4 5">
    <name type="scientific">Candidatus Nitrospira nitrificans</name>
    <dbReference type="NCBI Taxonomy" id="1742973"/>
    <lineage>
        <taxon>Bacteria</taxon>
        <taxon>Pseudomonadati</taxon>
        <taxon>Nitrospirota</taxon>
        <taxon>Nitrospiria</taxon>
        <taxon>Nitrospirales</taxon>
        <taxon>Nitrospiraceae</taxon>
        <taxon>Nitrospira</taxon>
    </lineage>
</organism>
<dbReference type="RefSeq" id="WP_090901758.1">
    <property type="nucleotide sequence ID" value="NZ_CZPZ01000035.1"/>
</dbReference>
<dbReference type="InterPro" id="IPR011250">
    <property type="entry name" value="OMP/PagP_B-barrel"/>
</dbReference>
<name>A0A0S4LS84_9BACT</name>
<evidence type="ECO:0000313" key="5">
    <source>
        <dbReference type="Proteomes" id="UP000198736"/>
    </source>
</evidence>
<keyword evidence="1 2" id="KW-0732">Signal</keyword>
<evidence type="ECO:0000313" key="4">
    <source>
        <dbReference type="EMBL" id="CUS39488.1"/>
    </source>
</evidence>